<sequence length="232" mass="25293">MSNATASSSSASSSGSQPSGVPSSVSTVSGEGQYGKNIMYQHGLQPNPYQLLHLFNSEQYDDQIQAAANQHNQLEPCIKSLFFLRSQRKLFKKIVDSCSLEITNQVMYACNYHIRLTGPVMVLSLFPHYPHLSMPLSADPRAMSECPGPLSFSLIDCLGQRTNGNGYPHPDINDTQSLISRLTSEPRTLKGQLATAPHETAEPSANNTLVYSDPTPNLDVKPKVELTDNAPS</sequence>
<feature type="region of interest" description="Disordered" evidence="1">
    <location>
        <begin position="189"/>
        <end position="232"/>
    </location>
</feature>
<reference evidence="2 3" key="1">
    <citation type="submission" date="2015-12" db="EMBL/GenBank/DDBJ databases">
        <title>Draft genome sequence of Moniliophthora roreri, the causal agent of frosty pod rot of cacao.</title>
        <authorList>
            <person name="Aime M.C."/>
            <person name="Diaz-Valderrama J.R."/>
            <person name="Kijpornyongpan T."/>
            <person name="Phillips-Mora W."/>
        </authorList>
    </citation>
    <scope>NUCLEOTIDE SEQUENCE [LARGE SCALE GENOMIC DNA]</scope>
    <source>
        <strain evidence="2 3">MCA 2952</strain>
    </source>
</reference>
<accession>A0A0W0FHC2</accession>
<name>A0A0W0FHC2_MONRR</name>
<protein>
    <submittedName>
        <fullName evidence="2">Uncharacterized protein</fullName>
    </submittedName>
</protein>
<feature type="region of interest" description="Disordered" evidence="1">
    <location>
        <begin position="1"/>
        <end position="28"/>
    </location>
</feature>
<evidence type="ECO:0000313" key="2">
    <source>
        <dbReference type="EMBL" id="KTB35740.1"/>
    </source>
</evidence>
<dbReference type="Proteomes" id="UP000054988">
    <property type="component" value="Unassembled WGS sequence"/>
</dbReference>
<dbReference type="EMBL" id="LATX01001985">
    <property type="protein sequence ID" value="KTB35740.1"/>
    <property type="molecule type" value="Genomic_DNA"/>
</dbReference>
<dbReference type="AlphaFoldDB" id="A0A0W0FHC2"/>
<proteinExistence type="predicted"/>
<evidence type="ECO:0000256" key="1">
    <source>
        <dbReference type="SAM" id="MobiDB-lite"/>
    </source>
</evidence>
<gene>
    <name evidence="2" type="ORF">WG66_11684</name>
</gene>
<evidence type="ECO:0000313" key="3">
    <source>
        <dbReference type="Proteomes" id="UP000054988"/>
    </source>
</evidence>
<organism evidence="2 3">
    <name type="scientific">Moniliophthora roreri</name>
    <name type="common">Frosty pod rot fungus</name>
    <name type="synonym">Monilia roreri</name>
    <dbReference type="NCBI Taxonomy" id="221103"/>
    <lineage>
        <taxon>Eukaryota</taxon>
        <taxon>Fungi</taxon>
        <taxon>Dikarya</taxon>
        <taxon>Basidiomycota</taxon>
        <taxon>Agaricomycotina</taxon>
        <taxon>Agaricomycetes</taxon>
        <taxon>Agaricomycetidae</taxon>
        <taxon>Agaricales</taxon>
        <taxon>Marasmiineae</taxon>
        <taxon>Marasmiaceae</taxon>
        <taxon>Moniliophthora</taxon>
    </lineage>
</organism>
<comment type="caution">
    <text evidence="2">The sequence shown here is derived from an EMBL/GenBank/DDBJ whole genome shotgun (WGS) entry which is preliminary data.</text>
</comment>